<dbReference type="STRING" id="1802694.A2918_00400"/>
<keyword evidence="2" id="KW-1003">Cell membrane</keyword>
<reference evidence="9 10" key="1">
    <citation type="journal article" date="2016" name="Nat. Commun.">
        <title>Thousands of microbial genomes shed light on interconnected biogeochemical processes in an aquifer system.</title>
        <authorList>
            <person name="Anantharaman K."/>
            <person name="Brown C.T."/>
            <person name="Hug L.A."/>
            <person name="Sharon I."/>
            <person name="Castelle C.J."/>
            <person name="Probst A.J."/>
            <person name="Thomas B.C."/>
            <person name="Singh A."/>
            <person name="Wilkins M.J."/>
            <person name="Karaoz U."/>
            <person name="Brodie E.L."/>
            <person name="Williams K.H."/>
            <person name="Hubbard S.S."/>
            <person name="Banfield J.F."/>
        </authorList>
    </citation>
    <scope>NUCLEOTIDE SEQUENCE [LARGE SCALE GENOMIC DNA]</scope>
</reference>
<dbReference type="InterPro" id="IPR004477">
    <property type="entry name" value="ComEC_N"/>
</dbReference>
<proteinExistence type="predicted"/>
<dbReference type="AlphaFoldDB" id="A0A1F8GDP6"/>
<gene>
    <name evidence="9" type="ORF">A2918_00400</name>
</gene>
<protein>
    <recommendedName>
        <fullName evidence="11">ComEC/Rec2-related protein domain-containing protein</fullName>
    </recommendedName>
</protein>
<dbReference type="PANTHER" id="PTHR30619:SF7">
    <property type="entry name" value="BETA-LACTAMASE DOMAIN PROTEIN"/>
    <property type="match status" value="1"/>
</dbReference>
<evidence type="ECO:0000256" key="6">
    <source>
        <dbReference type="SAM" id="Phobius"/>
    </source>
</evidence>
<accession>A0A1F8GDP6</accession>
<dbReference type="InterPro" id="IPR025405">
    <property type="entry name" value="DUF4131"/>
</dbReference>
<comment type="caution">
    <text evidence="9">The sequence shown here is derived from an EMBL/GenBank/DDBJ whole genome shotgun (WGS) entry which is preliminary data.</text>
</comment>
<feature type="transmembrane region" description="Helical" evidence="6">
    <location>
        <begin position="357"/>
        <end position="384"/>
    </location>
</feature>
<dbReference type="Proteomes" id="UP000178227">
    <property type="component" value="Unassembled WGS sequence"/>
</dbReference>
<keyword evidence="5 6" id="KW-0472">Membrane</keyword>
<evidence type="ECO:0000256" key="4">
    <source>
        <dbReference type="ARBA" id="ARBA00022989"/>
    </source>
</evidence>
<dbReference type="Pfam" id="PF13567">
    <property type="entry name" value="DUF4131"/>
    <property type="match status" value="1"/>
</dbReference>
<evidence type="ECO:0008006" key="11">
    <source>
        <dbReference type="Google" id="ProtNLM"/>
    </source>
</evidence>
<feature type="transmembrane region" description="Helical" evidence="6">
    <location>
        <begin position="303"/>
        <end position="336"/>
    </location>
</feature>
<name>A0A1F8GDP6_9BACT</name>
<evidence type="ECO:0000256" key="5">
    <source>
        <dbReference type="ARBA" id="ARBA00023136"/>
    </source>
</evidence>
<keyword evidence="3 6" id="KW-0812">Transmembrane</keyword>
<feature type="transmembrane region" description="Helical" evidence="6">
    <location>
        <begin position="434"/>
        <end position="457"/>
    </location>
</feature>
<evidence type="ECO:0000259" key="7">
    <source>
        <dbReference type="Pfam" id="PF03772"/>
    </source>
</evidence>
<feature type="domain" description="ComEC/Rec2-related protein" evidence="7">
    <location>
        <begin position="250"/>
        <end position="477"/>
    </location>
</feature>
<dbReference type="GO" id="GO:0005886">
    <property type="term" value="C:plasma membrane"/>
    <property type="evidence" value="ECO:0007669"/>
    <property type="project" value="UniProtKB-SubCell"/>
</dbReference>
<sequence length="485" mass="53213">MHKSQVFFWSLASFLGGIFVASVFNISQTFIYAGFMAAIGLVGVFGYNKSFNGKLMLAGFLGIALLFGAVRLNSVNFSQDRLDFFTGLKAGGKGIEVVVNGYVDSEPTDRGERQEFVLKAKQVVAGNRIVEVDDKVLVTTDSFPKFKYGEIVSATGSLEKPANFTPSTSSGRVDFDYVTYLKKDGIRATMFYPDILDSNGHFDSLMYQSIGFFEKANIGLYKKIFFIKKSFESAVSRSVPEPNAAFINGILLGSRQNIPDDLKESFNKTGTTHMLAISGYNIMIISWAVLAGLIMFFRRRVAFWISVVVIILFTVLTGASASVVRASIMGLLLLFANGYGRLYNPKNSIILAGAIMVWVNPLALVFDIGFQLSFSAVIGLMYLYPRLNLKLKRLPEFGVVKETVLMTVSAQAAVAPLLIYYFRNFSLVSLPANILVAPFLPASMLFGFTAGLGGMVLPVVGQIVGWLAWAITVYQIGVIRFFAGF</sequence>
<comment type="subcellular location">
    <subcellularLocation>
        <location evidence="1">Cell membrane</location>
        <topology evidence="1">Multi-pass membrane protein</topology>
    </subcellularLocation>
</comment>
<dbReference type="EMBL" id="MGKI01000002">
    <property type="protein sequence ID" value="OGN23502.1"/>
    <property type="molecule type" value="Genomic_DNA"/>
</dbReference>
<dbReference type="PANTHER" id="PTHR30619">
    <property type="entry name" value="DNA INTERNALIZATION/COMPETENCE PROTEIN COMEC/REC2"/>
    <property type="match status" value="1"/>
</dbReference>
<evidence type="ECO:0000256" key="2">
    <source>
        <dbReference type="ARBA" id="ARBA00022475"/>
    </source>
</evidence>
<feature type="transmembrane region" description="Helical" evidence="6">
    <location>
        <begin position="463"/>
        <end position="483"/>
    </location>
</feature>
<evidence type="ECO:0000256" key="3">
    <source>
        <dbReference type="ARBA" id="ARBA00022692"/>
    </source>
</evidence>
<feature type="transmembrane region" description="Helical" evidence="6">
    <location>
        <begin position="53"/>
        <end position="72"/>
    </location>
</feature>
<dbReference type="Pfam" id="PF03772">
    <property type="entry name" value="Competence"/>
    <property type="match status" value="1"/>
</dbReference>
<feature type="domain" description="DUF4131" evidence="8">
    <location>
        <begin position="33"/>
        <end position="194"/>
    </location>
</feature>
<dbReference type="InterPro" id="IPR052159">
    <property type="entry name" value="Competence_DNA_uptake"/>
</dbReference>
<organism evidence="9 10">
    <name type="scientific">Candidatus Yanofskybacteria bacterium RIFCSPLOWO2_01_FULL_42_49</name>
    <dbReference type="NCBI Taxonomy" id="1802694"/>
    <lineage>
        <taxon>Bacteria</taxon>
        <taxon>Candidatus Yanofskyibacteriota</taxon>
    </lineage>
</organism>
<feature type="transmembrane region" description="Helical" evidence="6">
    <location>
        <begin position="6"/>
        <end position="24"/>
    </location>
</feature>
<feature type="transmembrane region" description="Helical" evidence="6">
    <location>
        <begin position="404"/>
        <end position="422"/>
    </location>
</feature>
<evidence type="ECO:0000313" key="10">
    <source>
        <dbReference type="Proteomes" id="UP000178227"/>
    </source>
</evidence>
<evidence type="ECO:0000259" key="8">
    <source>
        <dbReference type="Pfam" id="PF13567"/>
    </source>
</evidence>
<feature type="transmembrane region" description="Helical" evidence="6">
    <location>
        <begin position="29"/>
        <end position="47"/>
    </location>
</feature>
<evidence type="ECO:0000313" key="9">
    <source>
        <dbReference type="EMBL" id="OGN23502.1"/>
    </source>
</evidence>
<evidence type="ECO:0000256" key="1">
    <source>
        <dbReference type="ARBA" id="ARBA00004651"/>
    </source>
</evidence>
<dbReference type="NCBIfam" id="TIGR00360">
    <property type="entry name" value="ComEC_N-term"/>
    <property type="match status" value="1"/>
</dbReference>
<keyword evidence="4 6" id="KW-1133">Transmembrane helix</keyword>
<feature type="transmembrane region" description="Helical" evidence="6">
    <location>
        <begin position="275"/>
        <end position="297"/>
    </location>
</feature>